<feature type="compositionally biased region" description="Low complexity" evidence="1">
    <location>
        <begin position="164"/>
        <end position="175"/>
    </location>
</feature>
<feature type="region of interest" description="Disordered" evidence="1">
    <location>
        <begin position="164"/>
        <end position="189"/>
    </location>
</feature>
<evidence type="ECO:0000256" key="1">
    <source>
        <dbReference type="SAM" id="MobiDB-lite"/>
    </source>
</evidence>
<name>A0A645GFU1_9ZZZZ</name>
<evidence type="ECO:0000313" key="2">
    <source>
        <dbReference type="EMBL" id="MPN24980.1"/>
    </source>
</evidence>
<proteinExistence type="predicted"/>
<organism evidence="2">
    <name type="scientific">bioreactor metagenome</name>
    <dbReference type="NCBI Taxonomy" id="1076179"/>
    <lineage>
        <taxon>unclassified sequences</taxon>
        <taxon>metagenomes</taxon>
        <taxon>ecological metagenomes</taxon>
    </lineage>
</organism>
<sequence>MRRQQRQREPAADGGVNCLHLFVGRVVWIHGRVVQNTLQQQLSQQIGQGGITVKIADAGLAALKDIGTERAAAGIGKGDQGLGAEGESGGEPKLHIRSLGHAHRGRVVRAAHEDGDAGLHGDAVLAQLADAQQAASAAVQSHEPADLAVFRNAVGFKFRHDYHSLSSPERSSDSSFAQQKQVSPLPFSA</sequence>
<reference evidence="2" key="1">
    <citation type="submission" date="2019-08" db="EMBL/GenBank/DDBJ databases">
        <authorList>
            <person name="Kucharzyk K."/>
            <person name="Murdoch R.W."/>
            <person name="Higgins S."/>
            <person name="Loffler F."/>
        </authorList>
    </citation>
    <scope>NUCLEOTIDE SEQUENCE</scope>
</reference>
<dbReference type="EMBL" id="VSSQ01074001">
    <property type="protein sequence ID" value="MPN24980.1"/>
    <property type="molecule type" value="Genomic_DNA"/>
</dbReference>
<accession>A0A645GFU1</accession>
<gene>
    <name evidence="2" type="ORF">SDC9_172387</name>
</gene>
<protein>
    <submittedName>
        <fullName evidence="2">Uncharacterized protein</fullName>
    </submittedName>
</protein>
<dbReference type="AlphaFoldDB" id="A0A645GFU1"/>
<comment type="caution">
    <text evidence="2">The sequence shown here is derived from an EMBL/GenBank/DDBJ whole genome shotgun (WGS) entry which is preliminary data.</text>
</comment>